<evidence type="ECO:0000313" key="3">
    <source>
        <dbReference type="Proteomes" id="UP001642464"/>
    </source>
</evidence>
<protein>
    <submittedName>
        <fullName evidence="2">Uncharacterized protein</fullName>
    </submittedName>
</protein>
<sequence>MRLRQRVREKETEKRNKENERGREKERKRQKEESAKRDRHNQGKLEDAGNRLVFSDGDVWTRQLPIHVSQAEKSLEAAPCSGSSPPADLPKDASIVDGDIDIETLEWKLQNEEEMLLSEEKIVTAVAEVLFKAVAQHDTERVREGLKQAALLGEEAVKSLLSRRDEQGDTMLHLAFAGSRQCADRSAASYAEIVSVLLSARADVNAHNHHGATVRQLAESTPSQKEARKAQDVKCLSFADPGSAEGLHKEVMGTKETAQSKEHQRITEKATSVPVCLKSDNHGLPVISAGSDGTSTHLTQSSSLASLTSPDKRHDGKSGEDFIHQSFLG</sequence>
<accession>A0ABP0KFJ6</accession>
<organism evidence="2 3">
    <name type="scientific">Durusdinium trenchii</name>
    <dbReference type="NCBI Taxonomy" id="1381693"/>
    <lineage>
        <taxon>Eukaryota</taxon>
        <taxon>Sar</taxon>
        <taxon>Alveolata</taxon>
        <taxon>Dinophyceae</taxon>
        <taxon>Suessiales</taxon>
        <taxon>Symbiodiniaceae</taxon>
        <taxon>Durusdinium</taxon>
    </lineage>
</organism>
<feature type="region of interest" description="Disordered" evidence="1">
    <location>
        <begin position="1"/>
        <end position="50"/>
    </location>
</feature>
<comment type="caution">
    <text evidence="2">The sequence shown here is derived from an EMBL/GenBank/DDBJ whole genome shotgun (WGS) entry which is preliminary data.</text>
</comment>
<proteinExistence type="predicted"/>
<dbReference type="InterPro" id="IPR036770">
    <property type="entry name" value="Ankyrin_rpt-contain_sf"/>
</dbReference>
<keyword evidence="3" id="KW-1185">Reference proteome</keyword>
<gene>
    <name evidence="2" type="ORF">SCF082_LOCUS17095</name>
</gene>
<feature type="region of interest" description="Disordered" evidence="1">
    <location>
        <begin position="287"/>
        <end position="329"/>
    </location>
</feature>
<feature type="compositionally biased region" description="Basic and acidic residues" evidence="1">
    <location>
        <begin position="310"/>
        <end position="323"/>
    </location>
</feature>
<evidence type="ECO:0000256" key="1">
    <source>
        <dbReference type="SAM" id="MobiDB-lite"/>
    </source>
</evidence>
<reference evidence="2 3" key="1">
    <citation type="submission" date="2024-02" db="EMBL/GenBank/DDBJ databases">
        <authorList>
            <person name="Chen Y."/>
            <person name="Shah S."/>
            <person name="Dougan E. K."/>
            <person name="Thang M."/>
            <person name="Chan C."/>
        </authorList>
    </citation>
    <scope>NUCLEOTIDE SEQUENCE [LARGE SCALE GENOMIC DNA]</scope>
</reference>
<feature type="region of interest" description="Disordered" evidence="1">
    <location>
        <begin position="74"/>
        <end position="94"/>
    </location>
</feature>
<feature type="compositionally biased region" description="Low complexity" evidence="1">
    <location>
        <begin position="294"/>
        <end position="309"/>
    </location>
</feature>
<name>A0ABP0KFJ6_9DINO</name>
<dbReference type="EMBL" id="CAXAMM010011181">
    <property type="protein sequence ID" value="CAK9025463.1"/>
    <property type="molecule type" value="Genomic_DNA"/>
</dbReference>
<dbReference type="Proteomes" id="UP001642464">
    <property type="component" value="Unassembled WGS sequence"/>
</dbReference>
<feature type="compositionally biased region" description="Basic and acidic residues" evidence="1">
    <location>
        <begin position="1"/>
        <end position="49"/>
    </location>
</feature>
<dbReference type="SUPFAM" id="SSF48403">
    <property type="entry name" value="Ankyrin repeat"/>
    <property type="match status" value="1"/>
</dbReference>
<dbReference type="Gene3D" id="1.25.40.20">
    <property type="entry name" value="Ankyrin repeat-containing domain"/>
    <property type="match status" value="1"/>
</dbReference>
<evidence type="ECO:0000313" key="2">
    <source>
        <dbReference type="EMBL" id="CAK9025463.1"/>
    </source>
</evidence>